<name>D8LZD1_BLAHO</name>
<dbReference type="PANTHER" id="PTHR12841">
    <property type="entry name" value="PROTEIN UNC-50 HOMOLOG"/>
    <property type="match status" value="1"/>
</dbReference>
<keyword evidence="4 6" id="KW-1133">Transmembrane helix</keyword>
<feature type="transmembrane region" description="Helical" evidence="6">
    <location>
        <begin position="41"/>
        <end position="60"/>
    </location>
</feature>
<sequence>MDLDYSLSQMLHIILSPTKVYKMTAWRKQTKNQWARDDPSFILITMLFVMMSAIAYSLTVRFSNPSYLLSAVFQWPFFALLAGIVIATVMWYLVNHFMRNQRPHSPEQFVEWFYALDIHFNAFIPFFLICGVLQHFLLPLLLRPGWLAVVCSDLLIIAGIACYTYITFLGYMYLPFVKTPFVMLLVGGCVCCVVLCLMMCGVNLTEWWLRQYF</sequence>
<dbReference type="InParanoid" id="D8LZD1"/>
<gene>
    <name evidence="7" type="ORF">GSBLH_T00001362001</name>
</gene>
<keyword evidence="8" id="KW-1185">Reference proteome</keyword>
<keyword evidence="3 6" id="KW-0812">Transmembrane</keyword>
<organism evidence="7">
    <name type="scientific">Blastocystis hominis</name>
    <dbReference type="NCBI Taxonomy" id="12968"/>
    <lineage>
        <taxon>Eukaryota</taxon>
        <taxon>Sar</taxon>
        <taxon>Stramenopiles</taxon>
        <taxon>Bigyra</taxon>
        <taxon>Opalozoa</taxon>
        <taxon>Opalinata</taxon>
        <taxon>Blastocystidae</taxon>
        <taxon>Blastocystis</taxon>
    </lineage>
</organism>
<evidence type="ECO:0000256" key="5">
    <source>
        <dbReference type="ARBA" id="ARBA00023136"/>
    </source>
</evidence>
<evidence type="ECO:0000256" key="3">
    <source>
        <dbReference type="ARBA" id="ARBA00022692"/>
    </source>
</evidence>
<dbReference type="GeneID" id="24918627"/>
<dbReference type="Proteomes" id="UP000008312">
    <property type="component" value="Unassembled WGS sequence"/>
</dbReference>
<evidence type="ECO:0008006" key="9">
    <source>
        <dbReference type="Google" id="ProtNLM"/>
    </source>
</evidence>
<feature type="transmembrane region" description="Helical" evidence="6">
    <location>
        <begin position="122"/>
        <end position="142"/>
    </location>
</feature>
<protein>
    <recommendedName>
        <fullName evidence="9">UNC-50 family protein</fullName>
    </recommendedName>
</protein>
<keyword evidence="5 6" id="KW-0472">Membrane</keyword>
<evidence type="ECO:0000256" key="2">
    <source>
        <dbReference type="ARBA" id="ARBA00006293"/>
    </source>
</evidence>
<dbReference type="GO" id="GO:0000139">
    <property type="term" value="C:Golgi membrane"/>
    <property type="evidence" value="ECO:0007669"/>
    <property type="project" value="TreeGrafter"/>
</dbReference>
<evidence type="ECO:0000256" key="1">
    <source>
        <dbReference type="ARBA" id="ARBA00004141"/>
    </source>
</evidence>
<proteinExistence type="inferred from homology"/>
<evidence type="ECO:0000256" key="4">
    <source>
        <dbReference type="ARBA" id="ARBA00022989"/>
    </source>
</evidence>
<accession>D8LZD1</accession>
<evidence type="ECO:0000256" key="6">
    <source>
        <dbReference type="SAM" id="Phobius"/>
    </source>
</evidence>
<dbReference type="OMA" id="ETAIWEM"/>
<evidence type="ECO:0000313" key="7">
    <source>
        <dbReference type="EMBL" id="CBK21170.2"/>
    </source>
</evidence>
<feature type="transmembrane region" description="Helical" evidence="6">
    <location>
        <begin position="180"/>
        <end position="204"/>
    </location>
</feature>
<comment type="similarity">
    <text evidence="2">Belongs to the unc-50 family.</text>
</comment>
<dbReference type="PANTHER" id="PTHR12841:SF6">
    <property type="entry name" value="PROTEIN UNC-50 HOMOLOG"/>
    <property type="match status" value="1"/>
</dbReference>
<feature type="transmembrane region" description="Helical" evidence="6">
    <location>
        <begin position="154"/>
        <end position="174"/>
    </location>
</feature>
<reference evidence="7" key="1">
    <citation type="submission" date="2010-02" db="EMBL/GenBank/DDBJ databases">
        <title>Sequencing and annotation of the Blastocystis hominis genome.</title>
        <authorList>
            <person name="Wincker P."/>
        </authorList>
    </citation>
    <scope>NUCLEOTIDE SEQUENCE</scope>
    <source>
        <strain evidence="7">Singapore isolate B</strain>
    </source>
</reference>
<dbReference type="EMBL" id="FN668640">
    <property type="protein sequence ID" value="CBK21170.2"/>
    <property type="molecule type" value="Genomic_DNA"/>
</dbReference>
<dbReference type="RefSeq" id="XP_012895218.1">
    <property type="nucleotide sequence ID" value="XM_013039764.1"/>
</dbReference>
<dbReference type="InterPro" id="IPR007881">
    <property type="entry name" value="UNC-50"/>
</dbReference>
<evidence type="ECO:0000313" key="8">
    <source>
        <dbReference type="Proteomes" id="UP000008312"/>
    </source>
</evidence>
<dbReference type="Pfam" id="PF05216">
    <property type="entry name" value="UNC-50"/>
    <property type="match status" value="1"/>
</dbReference>
<feature type="transmembrane region" description="Helical" evidence="6">
    <location>
        <begin position="72"/>
        <end position="94"/>
    </location>
</feature>
<dbReference type="OrthoDB" id="10027013at2759"/>
<dbReference type="AlphaFoldDB" id="D8LZD1"/>
<comment type="subcellular location">
    <subcellularLocation>
        <location evidence="1">Membrane</location>
        <topology evidence="1">Multi-pass membrane protein</topology>
    </subcellularLocation>
</comment>